<keyword evidence="3" id="KW-1185">Reference proteome</keyword>
<keyword evidence="1" id="KW-0175">Coiled coil</keyword>
<accession>A0AAE0KRG8</accession>
<dbReference type="AlphaFoldDB" id="A0AAE0KRG8"/>
<gene>
    <name evidence="2" type="ORF">CYMTET_32820</name>
</gene>
<feature type="coiled-coil region" evidence="1">
    <location>
        <begin position="113"/>
        <end position="145"/>
    </location>
</feature>
<dbReference type="EMBL" id="LGRX02019808">
    <property type="protein sequence ID" value="KAK3258121.1"/>
    <property type="molecule type" value="Genomic_DNA"/>
</dbReference>
<proteinExistence type="predicted"/>
<protein>
    <submittedName>
        <fullName evidence="2">Uncharacterized protein</fullName>
    </submittedName>
</protein>
<organism evidence="2 3">
    <name type="scientific">Cymbomonas tetramitiformis</name>
    <dbReference type="NCBI Taxonomy" id="36881"/>
    <lineage>
        <taxon>Eukaryota</taxon>
        <taxon>Viridiplantae</taxon>
        <taxon>Chlorophyta</taxon>
        <taxon>Pyramimonadophyceae</taxon>
        <taxon>Pyramimonadales</taxon>
        <taxon>Pyramimonadaceae</taxon>
        <taxon>Cymbomonas</taxon>
    </lineage>
</organism>
<sequence>MEIASSITRKEVDDAVESKCGPFKESHSREDALLITRNLIAKAKSQMRTELISERREMYDGVQAWVDLKELLVDSQAGLEKGMKQRRMQSEKTAWEVTKLQQSVTENSAIAKASLANATMEAARAERAEAKCKSLHNRLTKENAQTAGLRQTVTDCVTRKWEWLAYIVYSRRMARNTRNDVLKAKMDECSGLEQSVKEGQVELQAQKKQVALVKTELASEKLEAQAGKQRRAEELRAHEQQISALKKRHEASKVPPCSLGVLQTARLPEHTTPSPLTLRPRVKCHASIE</sequence>
<evidence type="ECO:0000313" key="3">
    <source>
        <dbReference type="Proteomes" id="UP001190700"/>
    </source>
</evidence>
<comment type="caution">
    <text evidence="2">The sequence shown here is derived from an EMBL/GenBank/DDBJ whole genome shotgun (WGS) entry which is preliminary data.</text>
</comment>
<evidence type="ECO:0000313" key="2">
    <source>
        <dbReference type="EMBL" id="KAK3258121.1"/>
    </source>
</evidence>
<evidence type="ECO:0000256" key="1">
    <source>
        <dbReference type="SAM" id="Coils"/>
    </source>
</evidence>
<reference evidence="2 3" key="1">
    <citation type="journal article" date="2015" name="Genome Biol. Evol.">
        <title>Comparative Genomics of a Bacterivorous Green Alga Reveals Evolutionary Causalities and Consequences of Phago-Mixotrophic Mode of Nutrition.</title>
        <authorList>
            <person name="Burns J.A."/>
            <person name="Paasch A."/>
            <person name="Narechania A."/>
            <person name="Kim E."/>
        </authorList>
    </citation>
    <scope>NUCLEOTIDE SEQUENCE [LARGE SCALE GENOMIC DNA]</scope>
    <source>
        <strain evidence="2 3">PLY_AMNH</strain>
    </source>
</reference>
<dbReference type="Proteomes" id="UP001190700">
    <property type="component" value="Unassembled WGS sequence"/>
</dbReference>
<name>A0AAE0KRG8_9CHLO</name>